<dbReference type="Gene3D" id="3.40.50.300">
    <property type="entry name" value="P-loop containing nucleotide triphosphate hydrolases"/>
    <property type="match status" value="1"/>
</dbReference>
<dbReference type="OrthoDB" id="9816534at2"/>
<dbReference type="Pfam" id="PF13304">
    <property type="entry name" value="AAA_21"/>
    <property type="match status" value="1"/>
</dbReference>
<accession>A0A327K4M3</accession>
<dbReference type="InterPro" id="IPR003959">
    <property type="entry name" value="ATPase_AAA_core"/>
</dbReference>
<dbReference type="CDD" id="cd01026">
    <property type="entry name" value="TOPRIM_OLD"/>
    <property type="match status" value="1"/>
</dbReference>
<dbReference type="InterPro" id="IPR027417">
    <property type="entry name" value="P-loop_NTPase"/>
</dbReference>
<dbReference type="SMART" id="SM00382">
    <property type="entry name" value="AAA"/>
    <property type="match status" value="1"/>
</dbReference>
<feature type="compositionally biased region" description="Basic and acidic residues" evidence="1">
    <location>
        <begin position="484"/>
        <end position="503"/>
    </location>
</feature>
<dbReference type="GO" id="GO:0004519">
    <property type="term" value="F:endonuclease activity"/>
    <property type="evidence" value="ECO:0007669"/>
    <property type="project" value="UniProtKB-KW"/>
</dbReference>
<gene>
    <name evidence="3" type="ORF">CH338_23580</name>
</gene>
<evidence type="ECO:0000259" key="2">
    <source>
        <dbReference type="SMART" id="SM00382"/>
    </source>
</evidence>
<dbReference type="SUPFAM" id="SSF52540">
    <property type="entry name" value="P-loop containing nucleoside triphosphate hydrolases"/>
    <property type="match status" value="1"/>
</dbReference>
<evidence type="ECO:0000313" key="4">
    <source>
        <dbReference type="Proteomes" id="UP000248863"/>
    </source>
</evidence>
<reference evidence="3 4" key="1">
    <citation type="submission" date="2017-07" db="EMBL/GenBank/DDBJ databases">
        <title>Draft Genome Sequences of Select Purple Nonsulfur Bacteria.</title>
        <authorList>
            <person name="Lasarre B."/>
            <person name="Mckinlay J.B."/>
        </authorList>
    </citation>
    <scope>NUCLEOTIDE SEQUENCE [LARGE SCALE GENOMIC DNA]</scope>
    <source>
        <strain evidence="3 4">DSM 11907</strain>
    </source>
</reference>
<dbReference type="PANTHER" id="PTHR43581:SF2">
    <property type="entry name" value="EXCINUCLEASE ATPASE SUBUNIT"/>
    <property type="match status" value="1"/>
</dbReference>
<dbReference type="Pfam" id="PF20469">
    <property type="entry name" value="OLD-like_TOPRIM"/>
    <property type="match status" value="1"/>
</dbReference>
<evidence type="ECO:0000256" key="1">
    <source>
        <dbReference type="SAM" id="MobiDB-lite"/>
    </source>
</evidence>
<name>A0A327K4M3_9BRAD</name>
<organism evidence="3 4">
    <name type="scientific">Rhodoplanes elegans</name>
    <dbReference type="NCBI Taxonomy" id="29408"/>
    <lineage>
        <taxon>Bacteria</taxon>
        <taxon>Pseudomonadati</taxon>
        <taxon>Pseudomonadota</taxon>
        <taxon>Alphaproteobacteria</taxon>
        <taxon>Hyphomicrobiales</taxon>
        <taxon>Nitrobacteraceae</taxon>
        <taxon>Rhodoplanes</taxon>
    </lineage>
</organism>
<dbReference type="InterPro" id="IPR003593">
    <property type="entry name" value="AAA+_ATPase"/>
</dbReference>
<dbReference type="GO" id="GO:0005524">
    <property type="term" value="F:ATP binding"/>
    <property type="evidence" value="ECO:0007669"/>
    <property type="project" value="InterPro"/>
</dbReference>
<dbReference type="AlphaFoldDB" id="A0A327K4M3"/>
<keyword evidence="3" id="KW-0255">Endonuclease</keyword>
<dbReference type="GO" id="GO:0016887">
    <property type="term" value="F:ATP hydrolysis activity"/>
    <property type="evidence" value="ECO:0007669"/>
    <property type="project" value="InterPro"/>
</dbReference>
<dbReference type="InterPro" id="IPR034139">
    <property type="entry name" value="TOPRIM_OLD"/>
</dbReference>
<dbReference type="InterPro" id="IPR051396">
    <property type="entry name" value="Bact_Antivir_Def_Nuclease"/>
</dbReference>
<dbReference type="PANTHER" id="PTHR43581">
    <property type="entry name" value="ATP/GTP PHOSPHATASE"/>
    <property type="match status" value="1"/>
</dbReference>
<keyword evidence="4" id="KW-1185">Reference proteome</keyword>
<feature type="domain" description="AAA+ ATPase" evidence="2">
    <location>
        <begin position="31"/>
        <end position="257"/>
    </location>
</feature>
<keyword evidence="3" id="KW-0540">Nuclease</keyword>
<feature type="region of interest" description="Disordered" evidence="1">
    <location>
        <begin position="483"/>
        <end position="503"/>
    </location>
</feature>
<proteinExistence type="predicted"/>
<sequence length="623" mass="68009">MGSGENTEAWPMRVNIPLLDNTKTKAVIEIRPGITTLVGPNGSGKTRALRTIKDALKSASTVGIYGRKIHFLAAGRSSPLEHYRASIGSPHGRSDSDAAVGHISYRSQWWDFESVTGILLALDTRADLRLKVEARLQQLFDRSVQLSWSQDGLNVRISPMAGGRAYAANHEASGILQLVALLAAIHNDEIGALLIDEPEISLHPQHQAFLLEEMEKVAGDPSDPVKKLVVIATHSTSLLPLRRIGELPSIVFFNSASQSPAQVSEDASILKRAKLTAVMARLSTTHRMAMFAERVLLVEGPSDEIVVTQLARRLDMRLLARNAQIVPITGKGEFGEAVKLFRLMNKEVAVLADLDALTDDNSLVCLFSELPNAVALADRLGRKNLSDLDRDLRDALAEFMSEHQSAVDAAAESYPDWSSKQASALTKRRVTLARVLIDPASFGNAAADEAGRLRTKYDALLKALGELGCFFLQRGAIENYYHTDSTDRSKPDRAAEEAAGFDGRDPDSLTRHYADVITALAHIAPNQRVDEDLLLRPKLGAVLTAAFLSMNRGSSDEQLNSIASTTIGADAEVFRLSNCSNEEMRLRVDIASPLFKRDTFPFELGRDDNTNVIVPGKLPGIDR</sequence>
<dbReference type="EMBL" id="NPEU01000401">
    <property type="protein sequence ID" value="RAI32806.1"/>
    <property type="molecule type" value="Genomic_DNA"/>
</dbReference>
<comment type="caution">
    <text evidence="3">The sequence shown here is derived from an EMBL/GenBank/DDBJ whole genome shotgun (WGS) entry which is preliminary data.</text>
</comment>
<protein>
    <submittedName>
        <fullName evidence="3">ATP-dependent endonuclease</fullName>
    </submittedName>
</protein>
<dbReference type="Proteomes" id="UP000248863">
    <property type="component" value="Unassembled WGS sequence"/>
</dbReference>
<evidence type="ECO:0000313" key="3">
    <source>
        <dbReference type="EMBL" id="RAI32806.1"/>
    </source>
</evidence>
<keyword evidence="3" id="KW-0378">Hydrolase</keyword>